<dbReference type="Pfam" id="PF02889">
    <property type="entry name" value="Sec63"/>
    <property type="match status" value="1"/>
</dbReference>
<keyword evidence="7 10" id="KW-0472">Membrane</keyword>
<evidence type="ECO:0000256" key="10">
    <source>
        <dbReference type="SAM" id="Phobius"/>
    </source>
</evidence>
<dbReference type="GeneID" id="28937557"/>
<gene>
    <name evidence="12" type="ORF">T552_02825</name>
</gene>
<accession>A0A0W4ZD56</accession>
<name>A0A0W4ZD56_PNEC8</name>
<protein>
    <recommendedName>
        <fullName evidence="11">J domain-containing protein</fullName>
    </recommendedName>
</protein>
<organism evidence="12 13">
    <name type="scientific">Pneumocystis carinii (strain B80)</name>
    <name type="common">Rat pneumocystis pneumonia agent</name>
    <name type="synonym">Pneumocystis carinii f. sp. carinii</name>
    <dbReference type="NCBI Taxonomy" id="1408658"/>
    <lineage>
        <taxon>Eukaryota</taxon>
        <taxon>Fungi</taxon>
        <taxon>Dikarya</taxon>
        <taxon>Ascomycota</taxon>
        <taxon>Taphrinomycotina</taxon>
        <taxon>Pneumocystomycetes</taxon>
        <taxon>Pneumocystaceae</taxon>
        <taxon>Pneumocystis</taxon>
    </lineage>
</organism>
<keyword evidence="8" id="KW-0143">Chaperone</keyword>
<evidence type="ECO:0000256" key="8">
    <source>
        <dbReference type="ARBA" id="ARBA00023186"/>
    </source>
</evidence>
<keyword evidence="5" id="KW-0653">Protein transport</keyword>
<dbReference type="OrthoDB" id="1734229at2759"/>
<evidence type="ECO:0000256" key="3">
    <source>
        <dbReference type="ARBA" id="ARBA00022692"/>
    </source>
</evidence>
<dbReference type="InterPro" id="IPR001623">
    <property type="entry name" value="DnaJ_domain"/>
</dbReference>
<dbReference type="GO" id="GO:0006620">
    <property type="term" value="P:post-translational protein targeting to endoplasmic reticulum membrane"/>
    <property type="evidence" value="ECO:0007669"/>
    <property type="project" value="TreeGrafter"/>
</dbReference>
<dbReference type="PANTHER" id="PTHR24075:SF0">
    <property type="entry name" value="TRANSLOCATION PROTEIN SEC63 HOMOLOG"/>
    <property type="match status" value="1"/>
</dbReference>
<evidence type="ECO:0000256" key="7">
    <source>
        <dbReference type="ARBA" id="ARBA00023136"/>
    </source>
</evidence>
<keyword evidence="4" id="KW-0256">Endoplasmic reticulum</keyword>
<evidence type="ECO:0000256" key="1">
    <source>
        <dbReference type="ARBA" id="ARBA00004477"/>
    </source>
</evidence>
<feature type="transmembrane region" description="Helical" evidence="10">
    <location>
        <begin position="12"/>
        <end position="35"/>
    </location>
</feature>
<dbReference type="Gene3D" id="1.10.3380.10">
    <property type="entry name" value="Sec63 N-terminal domain-like domain"/>
    <property type="match status" value="1"/>
</dbReference>
<comment type="caution">
    <text evidence="12">The sequence shown here is derived from an EMBL/GenBank/DDBJ whole genome shotgun (WGS) entry which is preliminary data.</text>
</comment>
<dbReference type="VEuPathDB" id="FungiDB:T552_02825"/>
<dbReference type="AlphaFoldDB" id="A0A0W4ZD56"/>
<dbReference type="SMART" id="SM00973">
    <property type="entry name" value="Sec63"/>
    <property type="match status" value="1"/>
</dbReference>
<dbReference type="PANTHER" id="PTHR24075">
    <property type="entry name" value="SEC63 DOMAIN-CONTAINING"/>
    <property type="match status" value="1"/>
</dbReference>
<evidence type="ECO:0000259" key="11">
    <source>
        <dbReference type="PROSITE" id="PS50076"/>
    </source>
</evidence>
<dbReference type="Gene3D" id="2.60.40.150">
    <property type="entry name" value="C2 domain"/>
    <property type="match status" value="1"/>
</dbReference>
<dbReference type="CDD" id="cd06257">
    <property type="entry name" value="DnaJ"/>
    <property type="match status" value="1"/>
</dbReference>
<dbReference type="InterPro" id="IPR014756">
    <property type="entry name" value="Ig_E-set"/>
</dbReference>
<dbReference type="InterPro" id="IPR036869">
    <property type="entry name" value="J_dom_sf"/>
</dbReference>
<feature type="domain" description="J" evidence="11">
    <location>
        <begin position="102"/>
        <end position="172"/>
    </location>
</feature>
<dbReference type="GO" id="GO:0031207">
    <property type="term" value="C:Sec62/Sec63 complex"/>
    <property type="evidence" value="ECO:0007669"/>
    <property type="project" value="TreeGrafter"/>
</dbReference>
<evidence type="ECO:0000313" key="13">
    <source>
        <dbReference type="Proteomes" id="UP000054454"/>
    </source>
</evidence>
<sequence>MSQYNYDEEGHFFPFVVLTFLIIILIPITISFLYVEYKKDKKYCCLCDFCKEKNKILREYRKRTILKPRISKKVVFILAGWCLVGYIIYKILLIKVEHKIWDPYEILGISMSATEKEIRKQYKKLSLKLHPDKVILNKTQTRESVESLYIEITKAYKALTDDDVRRNYIEYGHPDGKQDFSIGIALPKWIVETKNNYYVLGAYAIAFGFALPYFVGKWWYGNKLYTKEGIHTKSAERFFKGVEEIMVPGKAELLISQSQEYKFLTGFEDELKAIEQKILQKDSKYLLHKQKDLSYRKTYLLLYAHFHRINLQSLKLKKEQVSLLESILALHAGLLSISLIYGFLQPIIYIMELSQNIIQGIPSSGSPLLQLPYISKKIAKGILEKIGYPITLQQFMKIPEEKRRSLLSSYTDKEYSLIMDVASKIPILDIVDSSFKVTESDIISPDSIVQFTFRARCIFLGDDAKAIESEFENKPDNENELDPLLEYKKKKNVEDSVVSYAHLPFYPKEHKPKWWVFLIDIKHDRIVVPPISITDIGKSIRTFQISFQAPSQTGLYTFQIQVKSDTYIGTDFRKSVEFRVDENTTSKNSTVINNISQKKKLKNLHKDIKKNHVLQEEAAKKSSTDSSYESSFDEYDTDNDYHNSTSDSSSDSDAIN</sequence>
<keyword evidence="2" id="KW-0813">Transport</keyword>
<dbReference type="GO" id="GO:0006614">
    <property type="term" value="P:SRP-dependent cotranslational protein targeting to membrane"/>
    <property type="evidence" value="ECO:0007669"/>
    <property type="project" value="TreeGrafter"/>
</dbReference>
<feature type="compositionally biased region" description="Basic and acidic residues" evidence="9">
    <location>
        <begin position="613"/>
        <end position="623"/>
    </location>
</feature>
<dbReference type="FunFam" id="1.10.287.110:FF:000039">
    <property type="entry name" value="Protein translocation complex component (Npl1)"/>
    <property type="match status" value="1"/>
</dbReference>
<evidence type="ECO:0000256" key="6">
    <source>
        <dbReference type="ARBA" id="ARBA00022989"/>
    </source>
</evidence>
<dbReference type="InterPro" id="IPR035892">
    <property type="entry name" value="C2_domain_sf"/>
</dbReference>
<evidence type="ECO:0000256" key="9">
    <source>
        <dbReference type="SAM" id="MobiDB-lite"/>
    </source>
</evidence>
<evidence type="ECO:0000256" key="2">
    <source>
        <dbReference type="ARBA" id="ARBA00022448"/>
    </source>
</evidence>
<dbReference type="Gene3D" id="1.10.287.110">
    <property type="entry name" value="DnaJ domain"/>
    <property type="match status" value="1"/>
</dbReference>
<feature type="transmembrane region" description="Helical" evidence="10">
    <location>
        <begin position="197"/>
        <end position="215"/>
    </location>
</feature>
<keyword evidence="6 10" id="KW-1133">Transmembrane helix</keyword>
<dbReference type="GO" id="GO:0003723">
    <property type="term" value="F:RNA binding"/>
    <property type="evidence" value="ECO:0007669"/>
    <property type="project" value="TreeGrafter"/>
</dbReference>
<evidence type="ECO:0000256" key="5">
    <source>
        <dbReference type="ARBA" id="ARBA00022927"/>
    </source>
</evidence>
<proteinExistence type="predicted"/>
<evidence type="ECO:0000256" key="4">
    <source>
        <dbReference type="ARBA" id="ARBA00022824"/>
    </source>
</evidence>
<dbReference type="PROSITE" id="PS50076">
    <property type="entry name" value="DNAJ_2"/>
    <property type="match status" value="1"/>
</dbReference>
<dbReference type="SMART" id="SM00271">
    <property type="entry name" value="DnaJ"/>
    <property type="match status" value="1"/>
</dbReference>
<dbReference type="Gene3D" id="1.10.150.20">
    <property type="entry name" value="5' to 3' exonuclease, C-terminal subdomain"/>
    <property type="match status" value="1"/>
</dbReference>
<dbReference type="Proteomes" id="UP000054454">
    <property type="component" value="Unassembled WGS sequence"/>
</dbReference>
<dbReference type="Pfam" id="PF00226">
    <property type="entry name" value="DnaJ"/>
    <property type="match status" value="1"/>
</dbReference>
<dbReference type="GO" id="GO:0008320">
    <property type="term" value="F:protein transmembrane transporter activity"/>
    <property type="evidence" value="ECO:0007669"/>
    <property type="project" value="TreeGrafter"/>
</dbReference>
<keyword evidence="13" id="KW-1185">Reference proteome</keyword>
<reference evidence="13" key="1">
    <citation type="journal article" date="2016" name="Nat. Commun.">
        <title>Genome analysis of three Pneumocystis species reveals adaptation mechanisms to life exclusively in mammalian hosts.</title>
        <authorList>
            <person name="Ma L."/>
            <person name="Chen Z."/>
            <person name="Huang D.W."/>
            <person name="Kutty G."/>
            <person name="Ishihara M."/>
            <person name="Wang H."/>
            <person name="Abouelleil A."/>
            <person name="Bishop L."/>
            <person name="Davey E."/>
            <person name="Deng R."/>
            <person name="Deng X."/>
            <person name="Fan L."/>
            <person name="Fantoni G."/>
            <person name="Fitzgerald M."/>
            <person name="Gogineni E."/>
            <person name="Goldberg J.M."/>
            <person name="Handley G."/>
            <person name="Hu X."/>
            <person name="Huber C."/>
            <person name="Jiao X."/>
            <person name="Jones K."/>
            <person name="Levin J.Z."/>
            <person name="Liu Y."/>
            <person name="Macdonald P."/>
            <person name="Melnikov A."/>
            <person name="Raley C."/>
            <person name="Sassi M."/>
            <person name="Sherman B.T."/>
            <person name="Song X."/>
            <person name="Sykes S."/>
            <person name="Tran B."/>
            <person name="Walsh L."/>
            <person name="Xia Y."/>
            <person name="Yang J."/>
            <person name="Young S."/>
            <person name="Zeng Q."/>
            <person name="Zheng X."/>
            <person name="Stephens R."/>
            <person name="Nusbaum C."/>
            <person name="Birren B.W."/>
            <person name="Azadi P."/>
            <person name="Lempicki R.A."/>
            <person name="Cuomo C.A."/>
            <person name="Kovacs J.A."/>
        </authorList>
    </citation>
    <scope>NUCLEOTIDE SEQUENCE [LARGE SCALE GENOMIC DNA]</scope>
    <source>
        <strain evidence="13">B80</strain>
    </source>
</reference>
<feature type="compositionally biased region" description="Low complexity" evidence="9">
    <location>
        <begin position="642"/>
        <end position="656"/>
    </location>
</feature>
<feature type="transmembrane region" description="Helical" evidence="10">
    <location>
        <begin position="74"/>
        <end position="94"/>
    </location>
</feature>
<dbReference type="SUPFAM" id="SSF158702">
    <property type="entry name" value="Sec63 N-terminal domain-like"/>
    <property type="match status" value="1"/>
</dbReference>
<dbReference type="RefSeq" id="XP_018224788.1">
    <property type="nucleotide sequence ID" value="XM_018371354.1"/>
</dbReference>
<dbReference type="SUPFAM" id="SSF46565">
    <property type="entry name" value="Chaperone J-domain"/>
    <property type="match status" value="1"/>
</dbReference>
<dbReference type="PRINTS" id="PR00625">
    <property type="entry name" value="JDOMAIN"/>
</dbReference>
<dbReference type="SUPFAM" id="SSF81296">
    <property type="entry name" value="E set domains"/>
    <property type="match status" value="1"/>
</dbReference>
<dbReference type="EMBL" id="LFVZ01000013">
    <property type="protein sequence ID" value="KTW26340.1"/>
    <property type="molecule type" value="Genomic_DNA"/>
</dbReference>
<evidence type="ECO:0000313" key="12">
    <source>
        <dbReference type="EMBL" id="KTW26340.1"/>
    </source>
</evidence>
<dbReference type="InterPro" id="IPR004179">
    <property type="entry name" value="Sec63-dom"/>
</dbReference>
<comment type="subcellular location">
    <subcellularLocation>
        <location evidence="1">Endoplasmic reticulum membrane</location>
        <topology evidence="1">Multi-pass membrane protein</topology>
    </subcellularLocation>
</comment>
<feature type="region of interest" description="Disordered" evidence="9">
    <location>
        <begin position="612"/>
        <end position="656"/>
    </location>
</feature>
<feature type="transmembrane region" description="Helical" evidence="10">
    <location>
        <begin position="323"/>
        <end position="344"/>
    </location>
</feature>
<keyword evidence="3 10" id="KW-0812">Transmembrane</keyword>